<feature type="compositionally biased region" description="Pro residues" evidence="1">
    <location>
        <begin position="21"/>
        <end position="36"/>
    </location>
</feature>
<dbReference type="AlphaFoldDB" id="A0A1J5QGU7"/>
<accession>A0A1J5QGU7</accession>
<reference evidence="2" key="1">
    <citation type="submission" date="2016-10" db="EMBL/GenBank/DDBJ databases">
        <title>Sequence of Gallionella enrichment culture.</title>
        <authorList>
            <person name="Poehlein A."/>
            <person name="Muehling M."/>
            <person name="Daniel R."/>
        </authorList>
    </citation>
    <scope>NUCLEOTIDE SEQUENCE</scope>
</reference>
<dbReference type="EMBL" id="MLJW01002241">
    <property type="protein sequence ID" value="OIQ75205.1"/>
    <property type="molecule type" value="Genomic_DNA"/>
</dbReference>
<comment type="caution">
    <text evidence="2">The sequence shown here is derived from an EMBL/GenBank/DDBJ whole genome shotgun (WGS) entry which is preliminary data.</text>
</comment>
<evidence type="ECO:0000256" key="1">
    <source>
        <dbReference type="SAM" id="MobiDB-lite"/>
    </source>
</evidence>
<organism evidence="2">
    <name type="scientific">mine drainage metagenome</name>
    <dbReference type="NCBI Taxonomy" id="410659"/>
    <lineage>
        <taxon>unclassified sequences</taxon>
        <taxon>metagenomes</taxon>
        <taxon>ecological metagenomes</taxon>
    </lineage>
</organism>
<name>A0A1J5QGU7_9ZZZZ</name>
<proteinExistence type="predicted"/>
<evidence type="ECO:0008006" key="3">
    <source>
        <dbReference type="Google" id="ProtNLM"/>
    </source>
</evidence>
<sequence>MVCAQLRADHRPEAVQRWQPAPAPPGATSPPPPRLPQPAFLLDAPLRLAQRGDVPLHEGDVELLLGPQRVEAGWWDRDGERTRHVARDYWIGRSSRAGLLWLFQTRGADAAWFLHGIFA</sequence>
<protein>
    <recommendedName>
        <fullName evidence="3">DNA polymerase Y family protein</fullName>
    </recommendedName>
</protein>
<gene>
    <name evidence="2" type="ORF">GALL_431300</name>
</gene>
<evidence type="ECO:0000313" key="2">
    <source>
        <dbReference type="EMBL" id="OIQ75205.1"/>
    </source>
</evidence>
<feature type="region of interest" description="Disordered" evidence="1">
    <location>
        <begin position="1"/>
        <end position="36"/>
    </location>
</feature>